<proteinExistence type="predicted"/>
<name>A0ABY5QVY2_9HYPH</name>
<gene>
    <name evidence="2" type="ORF">IHQ72_33555</name>
</gene>
<keyword evidence="3" id="KW-1185">Reference proteome</keyword>
<feature type="domain" description="Transposase IS116/IS110/IS902 C-terminal" evidence="1">
    <location>
        <begin position="57"/>
        <end position="93"/>
    </location>
</feature>
<dbReference type="InterPro" id="IPR003346">
    <property type="entry name" value="Transposase_20"/>
</dbReference>
<dbReference type="EMBL" id="CP062229">
    <property type="protein sequence ID" value="UVC15366.1"/>
    <property type="molecule type" value="Genomic_DNA"/>
</dbReference>
<organism evidence="2 3">
    <name type="scientific">Mesorhizobium onobrychidis</name>
    <dbReference type="NCBI Taxonomy" id="2775404"/>
    <lineage>
        <taxon>Bacteria</taxon>
        <taxon>Pseudomonadati</taxon>
        <taxon>Pseudomonadota</taxon>
        <taxon>Alphaproteobacteria</taxon>
        <taxon>Hyphomicrobiales</taxon>
        <taxon>Phyllobacteriaceae</taxon>
        <taxon>Mesorhizobium</taxon>
    </lineage>
</organism>
<evidence type="ECO:0000259" key="1">
    <source>
        <dbReference type="Pfam" id="PF02371"/>
    </source>
</evidence>
<sequence length="96" mass="10857">MPTYAGKSQDWLNEQVVPEDERLAIKRHLREFDRLGEDLRVIERDLARSALANDDAKRLITIPGVDMTVALATTAAIGEVSRFNEPPKLVSYLEHL</sequence>
<evidence type="ECO:0000313" key="3">
    <source>
        <dbReference type="Proteomes" id="UP001058098"/>
    </source>
</evidence>
<accession>A0ABY5QVY2</accession>
<reference evidence="2" key="1">
    <citation type="submission" date="2020-09" db="EMBL/GenBank/DDBJ databases">
        <title>Rhizobia associated with sainfoin plants.</title>
        <authorList>
            <person name="Asharfi S."/>
            <person name="Kuzmanovic N."/>
            <person name="Bunk B."/>
            <person name="Sproeer C."/>
            <person name="Becker M."/>
            <person name="Thuenen T."/>
        </authorList>
    </citation>
    <scope>NUCLEOTIDE SEQUENCE</scope>
    <source>
        <strain evidence="2">OM4</strain>
    </source>
</reference>
<protein>
    <submittedName>
        <fullName evidence="2">Transposase</fullName>
    </submittedName>
</protein>
<dbReference type="Proteomes" id="UP001058098">
    <property type="component" value="Chromosome"/>
</dbReference>
<evidence type="ECO:0000313" key="2">
    <source>
        <dbReference type="EMBL" id="UVC15366.1"/>
    </source>
</evidence>
<dbReference type="RefSeq" id="WP_258120156.1">
    <property type="nucleotide sequence ID" value="NZ_CP062229.1"/>
</dbReference>
<dbReference type="Pfam" id="PF02371">
    <property type="entry name" value="Transposase_20"/>
    <property type="match status" value="1"/>
</dbReference>